<gene>
    <name evidence="1" type="ORF">LARSCL_LOCUS16018</name>
</gene>
<proteinExistence type="predicted"/>
<reference evidence="1 2" key="1">
    <citation type="submission" date="2024-04" db="EMBL/GenBank/DDBJ databases">
        <authorList>
            <person name="Rising A."/>
            <person name="Reimegard J."/>
            <person name="Sonavane S."/>
            <person name="Akerstrom W."/>
            <person name="Nylinder S."/>
            <person name="Hedman E."/>
            <person name="Kallberg Y."/>
        </authorList>
    </citation>
    <scope>NUCLEOTIDE SEQUENCE [LARGE SCALE GENOMIC DNA]</scope>
</reference>
<dbReference type="Gene3D" id="4.10.60.10">
    <property type="entry name" value="Zinc finger, CCHC-type"/>
    <property type="match status" value="1"/>
</dbReference>
<comment type="caution">
    <text evidence="1">The sequence shown here is derived from an EMBL/GenBank/DDBJ whole genome shotgun (WGS) entry which is preliminary data.</text>
</comment>
<evidence type="ECO:0008006" key="3">
    <source>
        <dbReference type="Google" id="ProtNLM"/>
    </source>
</evidence>
<sequence>LKTLASSCEFGEQEESLIRDRVVLGIRDSGLQERLLRETELTLQKAAEFVRTTEISKKHLQSINGSSAIAVDVVRQGKTANMKDKNFRTVKKTNFKTEQYDCLKCGKKHRRAECPAYGKTCLLCKQKNHFAVGCKLKGHLHIKFCTCRCI</sequence>
<accession>A0AAV2AZY0</accession>
<evidence type="ECO:0000313" key="2">
    <source>
        <dbReference type="Proteomes" id="UP001497382"/>
    </source>
</evidence>
<dbReference type="AlphaFoldDB" id="A0AAV2AZY0"/>
<name>A0AAV2AZY0_9ARAC</name>
<keyword evidence="2" id="KW-1185">Reference proteome</keyword>
<protein>
    <recommendedName>
        <fullName evidence="3">Gag-like protein</fullName>
    </recommendedName>
</protein>
<organism evidence="1 2">
    <name type="scientific">Larinioides sclopetarius</name>
    <dbReference type="NCBI Taxonomy" id="280406"/>
    <lineage>
        <taxon>Eukaryota</taxon>
        <taxon>Metazoa</taxon>
        <taxon>Ecdysozoa</taxon>
        <taxon>Arthropoda</taxon>
        <taxon>Chelicerata</taxon>
        <taxon>Arachnida</taxon>
        <taxon>Araneae</taxon>
        <taxon>Araneomorphae</taxon>
        <taxon>Entelegynae</taxon>
        <taxon>Araneoidea</taxon>
        <taxon>Araneidae</taxon>
        <taxon>Larinioides</taxon>
    </lineage>
</organism>
<dbReference type="EMBL" id="CAXIEN010000251">
    <property type="protein sequence ID" value="CAL1289586.1"/>
    <property type="molecule type" value="Genomic_DNA"/>
</dbReference>
<feature type="non-terminal residue" evidence="1">
    <location>
        <position position="1"/>
    </location>
</feature>
<dbReference type="Proteomes" id="UP001497382">
    <property type="component" value="Unassembled WGS sequence"/>
</dbReference>
<evidence type="ECO:0000313" key="1">
    <source>
        <dbReference type="EMBL" id="CAL1289586.1"/>
    </source>
</evidence>